<dbReference type="Proteomes" id="UP000325313">
    <property type="component" value="Unassembled WGS sequence"/>
</dbReference>
<dbReference type="Proteomes" id="UP000324748">
    <property type="component" value="Unassembled WGS sequence"/>
</dbReference>
<keyword evidence="4" id="KW-1185">Reference proteome</keyword>
<comment type="caution">
    <text evidence="3">The sequence shown here is derived from an EMBL/GenBank/DDBJ whole genome shotgun (WGS) entry which is preliminary data.</text>
</comment>
<dbReference type="EMBL" id="VSWC01000066">
    <property type="protein sequence ID" value="KAA1097405.1"/>
    <property type="molecule type" value="Genomic_DNA"/>
</dbReference>
<name>A0A5B0S7X2_PUCGR</name>
<dbReference type="AlphaFoldDB" id="A0A5B0S7X2"/>
<proteinExistence type="predicted"/>
<evidence type="ECO:0000256" key="1">
    <source>
        <dbReference type="SAM" id="MobiDB-lite"/>
    </source>
</evidence>
<organism evidence="3 5">
    <name type="scientific">Puccinia graminis f. sp. tritici</name>
    <dbReference type="NCBI Taxonomy" id="56615"/>
    <lineage>
        <taxon>Eukaryota</taxon>
        <taxon>Fungi</taxon>
        <taxon>Dikarya</taxon>
        <taxon>Basidiomycota</taxon>
        <taxon>Pucciniomycotina</taxon>
        <taxon>Pucciniomycetes</taxon>
        <taxon>Pucciniales</taxon>
        <taxon>Pucciniaceae</taxon>
        <taxon>Puccinia</taxon>
    </lineage>
</organism>
<dbReference type="EMBL" id="VDEP01000069">
    <property type="protein sequence ID" value="KAA1134236.1"/>
    <property type="molecule type" value="Genomic_DNA"/>
</dbReference>
<evidence type="ECO:0000313" key="3">
    <source>
        <dbReference type="EMBL" id="KAA1134236.1"/>
    </source>
</evidence>
<reference evidence="4 5" key="1">
    <citation type="submission" date="2019-05" db="EMBL/GenBank/DDBJ databases">
        <title>Emergence of the Ug99 lineage of the wheat stem rust pathogen through somatic hybridization.</title>
        <authorList>
            <person name="Li F."/>
            <person name="Upadhyaya N.M."/>
            <person name="Sperschneider J."/>
            <person name="Matny O."/>
            <person name="Nguyen-Phuc H."/>
            <person name="Mago R."/>
            <person name="Raley C."/>
            <person name="Miller M.E."/>
            <person name="Silverstein K.A.T."/>
            <person name="Henningsen E."/>
            <person name="Hirsch C.D."/>
            <person name="Visser B."/>
            <person name="Pretorius Z.A."/>
            <person name="Steffenson B.J."/>
            <person name="Schwessinger B."/>
            <person name="Dodds P.N."/>
            <person name="Figueroa M."/>
        </authorList>
    </citation>
    <scope>NUCLEOTIDE SEQUENCE [LARGE SCALE GENOMIC DNA]</scope>
    <source>
        <strain evidence="2">21-0</strain>
        <strain evidence="3 5">Ug99</strain>
    </source>
</reference>
<evidence type="ECO:0000313" key="5">
    <source>
        <dbReference type="Proteomes" id="UP000325313"/>
    </source>
</evidence>
<protein>
    <submittedName>
        <fullName evidence="3">Uncharacterized protein</fullName>
    </submittedName>
</protein>
<evidence type="ECO:0000313" key="2">
    <source>
        <dbReference type="EMBL" id="KAA1097405.1"/>
    </source>
</evidence>
<sequence length="57" mass="5961">MAYASSLGGGDPGDPRSPDMLLPMAASDVSGNHSIEEVFNSFQITEGKSAVSRTMDK</sequence>
<evidence type="ECO:0000313" key="4">
    <source>
        <dbReference type="Proteomes" id="UP000324748"/>
    </source>
</evidence>
<gene>
    <name evidence="2" type="ORF">PGT21_005592</name>
    <name evidence="3" type="ORF">PGTUg99_033555</name>
</gene>
<feature type="region of interest" description="Disordered" evidence="1">
    <location>
        <begin position="1"/>
        <end position="23"/>
    </location>
</feature>
<accession>A0A5B0S7X2</accession>